<gene>
    <name evidence="2" type="ORF">Q9313_04565</name>
</gene>
<evidence type="ECO:0000259" key="1">
    <source>
        <dbReference type="Pfam" id="PF13788"/>
    </source>
</evidence>
<dbReference type="AlphaFoldDB" id="A0AA50CK42"/>
<name>A0AA50CK42_9HYPH</name>
<dbReference type="RefSeq" id="WP_306038061.1">
    <property type="nucleotide sequence ID" value="NZ_CP132302.1"/>
</dbReference>
<dbReference type="Proteomes" id="UP001234585">
    <property type="component" value="Chromosome"/>
</dbReference>
<reference evidence="2 3" key="1">
    <citation type="submission" date="2023-08" db="EMBL/GenBank/DDBJ databases">
        <title>Pathogen: clinical or host-associated sample.</title>
        <authorList>
            <person name="Hergert J."/>
            <person name="Casey R."/>
            <person name="Wagner J."/>
            <person name="Young E.L."/>
            <person name="Oakeson K.F."/>
        </authorList>
    </citation>
    <scope>NUCLEOTIDE SEQUENCE [LARGE SCALE GENOMIC DNA]</scope>
    <source>
        <strain evidence="2 3">1760953</strain>
    </source>
</reference>
<feature type="domain" description="DUF4180" evidence="1">
    <location>
        <begin position="8"/>
        <end position="117"/>
    </location>
</feature>
<dbReference type="InterPro" id="IPR025438">
    <property type="entry name" value="DUF4180"/>
</dbReference>
<keyword evidence="3" id="KW-1185">Reference proteome</keyword>
<dbReference type="Pfam" id="PF13788">
    <property type="entry name" value="DUF4180"/>
    <property type="match status" value="1"/>
</dbReference>
<dbReference type="EMBL" id="CP132302">
    <property type="protein sequence ID" value="WLR98310.1"/>
    <property type="molecule type" value="Genomic_DNA"/>
</dbReference>
<protein>
    <submittedName>
        <fullName evidence="2">DUF4180 domain-containing protein</fullName>
    </submittedName>
</protein>
<proteinExistence type="predicted"/>
<evidence type="ECO:0000313" key="2">
    <source>
        <dbReference type="EMBL" id="WLR98310.1"/>
    </source>
</evidence>
<organism evidence="2 3">
    <name type="scientific">Shinella sumterensis</name>
    <dbReference type="NCBI Taxonomy" id="1967501"/>
    <lineage>
        <taxon>Bacteria</taxon>
        <taxon>Pseudomonadati</taxon>
        <taxon>Pseudomonadota</taxon>
        <taxon>Alphaproteobacteria</taxon>
        <taxon>Hyphomicrobiales</taxon>
        <taxon>Rhizobiaceae</taxon>
        <taxon>Shinella</taxon>
    </lineage>
</organism>
<accession>A0AA50CK42</accession>
<sequence>MQTIEMSGTKVLVLSAQGTPVATEADGNDMIGEAFSAGATLVAIPVERLGPDFLRLETRLAGTVFQKFVNYHLRCAIIGDVATLLEGSKALRDFVRETNKGRSIWFLATIGDLEARLARENA</sequence>
<evidence type="ECO:0000313" key="3">
    <source>
        <dbReference type="Proteomes" id="UP001234585"/>
    </source>
</evidence>